<dbReference type="InterPro" id="IPR003313">
    <property type="entry name" value="AraC-bd"/>
</dbReference>
<dbReference type="PANTHER" id="PTHR43280:SF2">
    <property type="entry name" value="HTH-TYPE TRANSCRIPTIONAL REGULATOR EXSA"/>
    <property type="match status" value="1"/>
</dbReference>
<evidence type="ECO:0000256" key="1">
    <source>
        <dbReference type="ARBA" id="ARBA00023015"/>
    </source>
</evidence>
<keyword evidence="1" id="KW-0805">Transcription regulation</keyword>
<protein>
    <submittedName>
        <fullName evidence="5">Helix-turn-helix domain-containing protein</fullName>
    </submittedName>
</protein>
<evidence type="ECO:0000259" key="4">
    <source>
        <dbReference type="PROSITE" id="PS01124"/>
    </source>
</evidence>
<dbReference type="InterPro" id="IPR018062">
    <property type="entry name" value="HTH_AraC-typ_CS"/>
</dbReference>
<dbReference type="EMBL" id="WHOD01000095">
    <property type="protein sequence ID" value="NOU96298.1"/>
    <property type="molecule type" value="Genomic_DNA"/>
</dbReference>
<reference evidence="5" key="1">
    <citation type="submission" date="2019-10" db="EMBL/GenBank/DDBJ databases">
        <title>Description of Paenibacillus glebae sp. nov.</title>
        <authorList>
            <person name="Carlier A."/>
            <person name="Qi S."/>
        </authorList>
    </citation>
    <scope>NUCLEOTIDE SEQUENCE</scope>
    <source>
        <strain evidence="5">LMG 31456</strain>
    </source>
</reference>
<feature type="domain" description="HTH araC/xylS-type" evidence="4">
    <location>
        <begin position="159"/>
        <end position="257"/>
    </location>
</feature>
<name>A0A972GTZ8_9BACL</name>
<evidence type="ECO:0000313" key="5">
    <source>
        <dbReference type="EMBL" id="NOU96298.1"/>
    </source>
</evidence>
<dbReference type="Pfam" id="PF02311">
    <property type="entry name" value="AraC_binding"/>
    <property type="match status" value="1"/>
</dbReference>
<organism evidence="5 6">
    <name type="scientific">Paenibacillus foliorum</name>
    <dbReference type="NCBI Taxonomy" id="2654974"/>
    <lineage>
        <taxon>Bacteria</taxon>
        <taxon>Bacillati</taxon>
        <taxon>Bacillota</taxon>
        <taxon>Bacilli</taxon>
        <taxon>Bacillales</taxon>
        <taxon>Paenibacillaceae</taxon>
        <taxon>Paenibacillus</taxon>
    </lineage>
</organism>
<dbReference type="GO" id="GO:0003700">
    <property type="term" value="F:DNA-binding transcription factor activity"/>
    <property type="evidence" value="ECO:0007669"/>
    <property type="project" value="InterPro"/>
</dbReference>
<dbReference type="Pfam" id="PF12833">
    <property type="entry name" value="HTH_18"/>
    <property type="match status" value="1"/>
</dbReference>
<dbReference type="PROSITE" id="PS00041">
    <property type="entry name" value="HTH_ARAC_FAMILY_1"/>
    <property type="match status" value="1"/>
</dbReference>
<dbReference type="SUPFAM" id="SSF51215">
    <property type="entry name" value="Regulatory protein AraC"/>
    <property type="match status" value="1"/>
</dbReference>
<proteinExistence type="predicted"/>
<dbReference type="GO" id="GO:0043565">
    <property type="term" value="F:sequence-specific DNA binding"/>
    <property type="evidence" value="ECO:0007669"/>
    <property type="project" value="InterPro"/>
</dbReference>
<dbReference type="AlphaFoldDB" id="A0A972GTZ8"/>
<evidence type="ECO:0000256" key="2">
    <source>
        <dbReference type="ARBA" id="ARBA00023125"/>
    </source>
</evidence>
<dbReference type="PROSITE" id="PS01124">
    <property type="entry name" value="HTH_ARAC_FAMILY_2"/>
    <property type="match status" value="1"/>
</dbReference>
<sequence>MLLIQSVRQDTSVQWFEEFDEGMPTWVLVMVNYGKCLFWIRQEKILLEKGDLLLIPRQTSFYGKSIPSVTHEKYMVSFKVEEGSLMHMLPLLAEFQVCKWRTVKYELLLQRFRTMHEEWSERPAFAEAMCSALTMEVLAHWNREMSEGQPSTTKERHTEQMKAYIQNHYREKVTKEELGEVIGKSPNYAASVFSDVTGQTIGGFVHALRVKTAIYLLIHSQRTVGDISDYLGYCDPSYFHRIFKRETGQPPAAYVKYREEPSL</sequence>
<keyword evidence="6" id="KW-1185">Reference proteome</keyword>
<dbReference type="InterPro" id="IPR018060">
    <property type="entry name" value="HTH_AraC"/>
</dbReference>
<comment type="caution">
    <text evidence="5">The sequence shown here is derived from an EMBL/GenBank/DDBJ whole genome shotgun (WGS) entry which is preliminary data.</text>
</comment>
<gene>
    <name evidence="5" type="ORF">GC093_24190</name>
</gene>
<dbReference type="Proteomes" id="UP000641588">
    <property type="component" value="Unassembled WGS sequence"/>
</dbReference>
<dbReference type="InterPro" id="IPR037923">
    <property type="entry name" value="HTH-like"/>
</dbReference>
<evidence type="ECO:0000256" key="3">
    <source>
        <dbReference type="ARBA" id="ARBA00023163"/>
    </source>
</evidence>
<dbReference type="PANTHER" id="PTHR43280">
    <property type="entry name" value="ARAC-FAMILY TRANSCRIPTIONAL REGULATOR"/>
    <property type="match status" value="1"/>
</dbReference>
<dbReference type="SUPFAM" id="SSF46689">
    <property type="entry name" value="Homeodomain-like"/>
    <property type="match status" value="1"/>
</dbReference>
<keyword evidence="2" id="KW-0238">DNA-binding</keyword>
<keyword evidence="3" id="KW-0804">Transcription</keyword>
<accession>A0A972GTZ8</accession>
<dbReference type="InterPro" id="IPR009057">
    <property type="entry name" value="Homeodomain-like_sf"/>
</dbReference>
<dbReference type="SMART" id="SM00342">
    <property type="entry name" value="HTH_ARAC"/>
    <property type="match status" value="1"/>
</dbReference>
<dbReference type="Gene3D" id="1.10.10.60">
    <property type="entry name" value="Homeodomain-like"/>
    <property type="match status" value="2"/>
</dbReference>
<evidence type="ECO:0000313" key="6">
    <source>
        <dbReference type="Proteomes" id="UP000641588"/>
    </source>
</evidence>